<evidence type="ECO:0000256" key="5">
    <source>
        <dbReference type="ARBA" id="ARBA00023237"/>
    </source>
</evidence>
<dbReference type="Pfam" id="PF13627">
    <property type="entry name" value="LptM_cons"/>
    <property type="match status" value="1"/>
</dbReference>
<keyword evidence="9" id="KW-1185">Reference proteome</keyword>
<keyword evidence="2" id="KW-0732">Signal</keyword>
<keyword evidence="3" id="KW-0472">Membrane</keyword>
<reference evidence="8" key="2">
    <citation type="submission" date="2020-08" db="EMBL/GenBank/DDBJ databases">
        <authorList>
            <person name="Lai Q."/>
        </authorList>
    </citation>
    <scope>NUCLEOTIDE SEQUENCE</scope>
    <source>
        <strain evidence="8">S27-2</strain>
    </source>
</reference>
<dbReference type="AlphaFoldDB" id="A0A8J6LZC4"/>
<feature type="region of interest" description="Disordered" evidence="7">
    <location>
        <begin position="28"/>
        <end position="53"/>
    </location>
</feature>
<dbReference type="InterPro" id="IPR032831">
    <property type="entry name" value="LptM_cons"/>
</dbReference>
<sequence length="53" mass="5783">MKKARLLYLTGLSFICISLSGCGQKGPLFLPEPAKTNQQSQPPTTENSDKKES</sequence>
<evidence type="ECO:0000256" key="3">
    <source>
        <dbReference type="ARBA" id="ARBA00023136"/>
    </source>
</evidence>
<comment type="caution">
    <text evidence="8">The sequence shown here is derived from an EMBL/GenBank/DDBJ whole genome shotgun (WGS) entry which is preliminary data.</text>
</comment>
<dbReference type="Proteomes" id="UP000601768">
    <property type="component" value="Unassembled WGS sequence"/>
</dbReference>
<gene>
    <name evidence="8" type="ORF">H8B19_11760</name>
</gene>
<comment type="subcellular location">
    <subcellularLocation>
        <location evidence="1">Cell outer membrane</location>
        <topology evidence="1">Lipid-anchor</topology>
    </subcellularLocation>
</comment>
<evidence type="ECO:0000256" key="7">
    <source>
        <dbReference type="SAM" id="MobiDB-lite"/>
    </source>
</evidence>
<evidence type="ECO:0000313" key="9">
    <source>
        <dbReference type="Proteomes" id="UP000601768"/>
    </source>
</evidence>
<evidence type="ECO:0000256" key="6">
    <source>
        <dbReference type="ARBA" id="ARBA00023288"/>
    </source>
</evidence>
<dbReference type="EMBL" id="JACNEP010000008">
    <property type="protein sequence ID" value="MBC3766554.1"/>
    <property type="molecule type" value="Genomic_DNA"/>
</dbReference>
<evidence type="ECO:0000313" key="8">
    <source>
        <dbReference type="EMBL" id="MBC3766554.1"/>
    </source>
</evidence>
<organism evidence="8 9">
    <name type="scientific">Neptunicella marina</name>
    <dbReference type="NCBI Taxonomy" id="2125989"/>
    <lineage>
        <taxon>Bacteria</taxon>
        <taxon>Pseudomonadati</taxon>
        <taxon>Pseudomonadota</taxon>
        <taxon>Gammaproteobacteria</taxon>
        <taxon>Alteromonadales</taxon>
        <taxon>Alteromonadaceae</taxon>
        <taxon>Neptunicella</taxon>
    </lineage>
</organism>
<accession>A0A8J6LZC4</accession>
<dbReference type="PROSITE" id="PS51257">
    <property type="entry name" value="PROKAR_LIPOPROTEIN"/>
    <property type="match status" value="1"/>
</dbReference>
<keyword evidence="4" id="KW-0564">Palmitate</keyword>
<protein>
    <submittedName>
        <fullName evidence="8">Lipoprotein</fullName>
    </submittedName>
</protein>
<keyword evidence="5" id="KW-0998">Cell outer membrane</keyword>
<reference evidence="8" key="1">
    <citation type="journal article" date="2018" name="Int. J. Syst. Evol. Microbiol.">
        <title>Neptunicella marina gen. nov., sp. nov., isolated from surface seawater.</title>
        <authorList>
            <person name="Liu X."/>
            <person name="Lai Q."/>
            <person name="Du Y."/>
            <person name="Zhang X."/>
            <person name="Liu Z."/>
            <person name="Sun F."/>
            <person name="Shao Z."/>
        </authorList>
    </citation>
    <scope>NUCLEOTIDE SEQUENCE</scope>
    <source>
        <strain evidence="8">S27-2</strain>
    </source>
</reference>
<evidence type="ECO:0000256" key="2">
    <source>
        <dbReference type="ARBA" id="ARBA00022729"/>
    </source>
</evidence>
<dbReference type="GO" id="GO:0009279">
    <property type="term" value="C:cell outer membrane"/>
    <property type="evidence" value="ECO:0007669"/>
    <property type="project" value="UniProtKB-SubCell"/>
</dbReference>
<feature type="compositionally biased region" description="Polar residues" evidence="7">
    <location>
        <begin position="35"/>
        <end position="46"/>
    </location>
</feature>
<dbReference type="NCBIfam" id="NF047847">
    <property type="entry name" value="SS_mature_LptM"/>
    <property type="match status" value="1"/>
</dbReference>
<name>A0A8J6LZC4_9ALTE</name>
<evidence type="ECO:0000256" key="4">
    <source>
        <dbReference type="ARBA" id="ARBA00023139"/>
    </source>
</evidence>
<keyword evidence="6 8" id="KW-0449">Lipoprotein</keyword>
<proteinExistence type="predicted"/>
<evidence type="ECO:0000256" key="1">
    <source>
        <dbReference type="ARBA" id="ARBA00004459"/>
    </source>
</evidence>